<dbReference type="InterPro" id="IPR001969">
    <property type="entry name" value="Aspartic_peptidase_AS"/>
</dbReference>
<dbReference type="PRINTS" id="PR00792">
    <property type="entry name" value="PEPSIN"/>
</dbReference>
<reference evidence="5 6" key="1">
    <citation type="submission" date="2021-04" db="EMBL/GenBank/DDBJ databases">
        <authorList>
            <person name="Bliznina A."/>
        </authorList>
    </citation>
    <scope>NUCLEOTIDE SEQUENCE [LARGE SCALE GENOMIC DNA]</scope>
</reference>
<feature type="domain" description="Peptidase A1" evidence="4">
    <location>
        <begin position="74"/>
        <end position="395"/>
    </location>
</feature>
<dbReference type="Gene3D" id="2.40.70.10">
    <property type="entry name" value="Acid Proteases"/>
    <property type="match status" value="2"/>
</dbReference>
<keyword evidence="2" id="KW-0645">Protease</keyword>
<dbReference type="InterPro" id="IPR001461">
    <property type="entry name" value="Aspartic_peptidase_A1"/>
</dbReference>
<keyword evidence="2" id="KW-0064">Aspartyl protease</keyword>
<feature type="chain" id="PRO_5046137429" evidence="3">
    <location>
        <begin position="17"/>
        <end position="398"/>
    </location>
</feature>
<dbReference type="Proteomes" id="UP001158576">
    <property type="component" value="Chromosome 1"/>
</dbReference>
<keyword evidence="6" id="KW-1185">Reference proteome</keyword>
<evidence type="ECO:0000256" key="3">
    <source>
        <dbReference type="SAM" id="SignalP"/>
    </source>
</evidence>
<accession>A0ABN7SNU9</accession>
<keyword evidence="3" id="KW-0732">Signal</keyword>
<evidence type="ECO:0000313" key="6">
    <source>
        <dbReference type="Proteomes" id="UP001158576"/>
    </source>
</evidence>
<feature type="signal peptide" evidence="3">
    <location>
        <begin position="1"/>
        <end position="16"/>
    </location>
</feature>
<dbReference type="SUPFAM" id="SSF50630">
    <property type="entry name" value="Acid proteases"/>
    <property type="match status" value="1"/>
</dbReference>
<evidence type="ECO:0000256" key="2">
    <source>
        <dbReference type="RuleBase" id="RU000454"/>
    </source>
</evidence>
<dbReference type="Pfam" id="PF00026">
    <property type="entry name" value="Asp"/>
    <property type="match status" value="1"/>
</dbReference>
<dbReference type="InterPro" id="IPR021109">
    <property type="entry name" value="Peptidase_aspartic_dom_sf"/>
</dbReference>
<evidence type="ECO:0000313" key="5">
    <source>
        <dbReference type="EMBL" id="CAG5104989.1"/>
    </source>
</evidence>
<dbReference type="PROSITE" id="PS51767">
    <property type="entry name" value="PEPTIDASE_A1"/>
    <property type="match status" value="1"/>
</dbReference>
<evidence type="ECO:0000256" key="1">
    <source>
        <dbReference type="ARBA" id="ARBA00007447"/>
    </source>
</evidence>
<name>A0ABN7SNU9_OIKDI</name>
<dbReference type="EMBL" id="OU015566">
    <property type="protein sequence ID" value="CAG5104989.1"/>
    <property type="molecule type" value="Genomic_DNA"/>
</dbReference>
<dbReference type="InterPro" id="IPR033121">
    <property type="entry name" value="PEPTIDASE_A1"/>
</dbReference>
<organism evidence="5 6">
    <name type="scientific">Oikopleura dioica</name>
    <name type="common">Tunicate</name>
    <dbReference type="NCBI Taxonomy" id="34765"/>
    <lineage>
        <taxon>Eukaryota</taxon>
        <taxon>Metazoa</taxon>
        <taxon>Chordata</taxon>
        <taxon>Tunicata</taxon>
        <taxon>Appendicularia</taxon>
        <taxon>Copelata</taxon>
        <taxon>Oikopleuridae</taxon>
        <taxon>Oikopleura</taxon>
    </lineage>
</organism>
<keyword evidence="2" id="KW-0378">Hydrolase</keyword>
<dbReference type="PANTHER" id="PTHR47966:SF51">
    <property type="entry name" value="BETA-SITE APP-CLEAVING ENZYME, ISOFORM A-RELATED"/>
    <property type="match status" value="1"/>
</dbReference>
<protein>
    <submittedName>
        <fullName evidence="5">Oidioi.mRNA.OKI2018_I69.chr1.g1734.t1.cds</fullName>
    </submittedName>
</protein>
<dbReference type="PROSITE" id="PS00141">
    <property type="entry name" value="ASP_PROTEASE"/>
    <property type="match status" value="2"/>
</dbReference>
<comment type="similarity">
    <text evidence="1 2">Belongs to the peptidase A1 family.</text>
</comment>
<dbReference type="PANTHER" id="PTHR47966">
    <property type="entry name" value="BETA-SITE APP-CLEAVING ENZYME, ISOFORM A-RELATED"/>
    <property type="match status" value="1"/>
</dbReference>
<proteinExistence type="inferred from homology"/>
<sequence>MKFLSSLLLAFSDASGTEYPRGNTIKLGRVDSLRKQFKSKGIDYSHEDYANSLQHKFLGDGHSEPIINYMDAQYYGTIHIGTPPQEFSVIFDTGSSNLWVPSTKCKFTNVACLLHRKYDSQSSTSWKADGQEFAIQYGSGSLSGFCSLDAVEVAGVWVQDQKFAEAVEEPGITFVAAKFDGIMGLGYPSIAVNKITPPVNNMIEQGLLSDGMFAFFLNRTANAEDGGELTIGGVDNSRFTGDFAWNDVTRQAYWQIKMDNFEVQGKGVSACGGNENGCQVIVDSGTSLLAVPKNLAEEINHAIGAFQFANGEWIVPCRHMDIMPDIDFTLNGKVYTLTPEDYVMKLSAEGQEQCISGFMGMDIPPPAGPLWILGDVFMGKYYTAFDFDNNRVGFADLA</sequence>
<evidence type="ECO:0000259" key="4">
    <source>
        <dbReference type="PROSITE" id="PS51767"/>
    </source>
</evidence>
<gene>
    <name evidence="5" type="ORF">OKIOD_LOCUS10499</name>
</gene>